<sequence length="71" mass="8431">MHRILGQRSIKERSDLVDMNPEVAEIKNEYMHSNIIKKLLKWDILVETSVLAIAIKMELGLMRLKMRHMDR</sequence>
<protein>
    <submittedName>
        <fullName evidence="1">324_t:CDS:1</fullName>
    </submittedName>
</protein>
<dbReference type="Proteomes" id="UP000789702">
    <property type="component" value="Unassembled WGS sequence"/>
</dbReference>
<keyword evidence="2" id="KW-1185">Reference proteome</keyword>
<gene>
    <name evidence="1" type="ORF">DHETER_LOCUS2132</name>
</gene>
<evidence type="ECO:0000313" key="1">
    <source>
        <dbReference type="EMBL" id="CAG8481167.1"/>
    </source>
</evidence>
<organism evidence="1 2">
    <name type="scientific">Dentiscutata heterogama</name>
    <dbReference type="NCBI Taxonomy" id="1316150"/>
    <lineage>
        <taxon>Eukaryota</taxon>
        <taxon>Fungi</taxon>
        <taxon>Fungi incertae sedis</taxon>
        <taxon>Mucoromycota</taxon>
        <taxon>Glomeromycotina</taxon>
        <taxon>Glomeromycetes</taxon>
        <taxon>Diversisporales</taxon>
        <taxon>Gigasporaceae</taxon>
        <taxon>Dentiscutata</taxon>
    </lineage>
</organism>
<comment type="caution">
    <text evidence="1">The sequence shown here is derived from an EMBL/GenBank/DDBJ whole genome shotgun (WGS) entry which is preliminary data.</text>
</comment>
<reference evidence="1" key="1">
    <citation type="submission" date="2021-06" db="EMBL/GenBank/DDBJ databases">
        <authorList>
            <person name="Kallberg Y."/>
            <person name="Tangrot J."/>
            <person name="Rosling A."/>
        </authorList>
    </citation>
    <scope>NUCLEOTIDE SEQUENCE</scope>
    <source>
        <strain evidence="1">IL203A</strain>
    </source>
</reference>
<name>A0ACA9KNS5_9GLOM</name>
<accession>A0ACA9KNS5</accession>
<evidence type="ECO:0000313" key="2">
    <source>
        <dbReference type="Proteomes" id="UP000789702"/>
    </source>
</evidence>
<proteinExistence type="predicted"/>
<dbReference type="EMBL" id="CAJVPU010001456">
    <property type="protein sequence ID" value="CAG8481167.1"/>
    <property type="molecule type" value="Genomic_DNA"/>
</dbReference>